<reference evidence="1 2" key="1">
    <citation type="submission" date="2021-07" db="EMBL/GenBank/DDBJ databases">
        <title>Flavobacterium WSW3-B6 sp.nov, isolated from seaweed.</title>
        <authorList>
            <person name="Muhammad N."/>
            <person name="Ho H."/>
            <person name="Lee Y.-J."/>
            <person name="Nguyen T."/>
            <person name="Ho J."/>
            <person name="Kim S.-G."/>
        </authorList>
    </citation>
    <scope>NUCLEOTIDE SEQUENCE [LARGE SCALE GENOMIC DNA]</scope>
    <source>
        <strain evidence="1 2">WSW3-B6</strain>
    </source>
</reference>
<gene>
    <name evidence="1" type="ORF">K1I41_09415</name>
</gene>
<keyword evidence="2" id="KW-1185">Reference proteome</keyword>
<proteinExistence type="predicted"/>
<evidence type="ECO:0000313" key="2">
    <source>
        <dbReference type="Proteomes" id="UP000825381"/>
    </source>
</evidence>
<dbReference type="RefSeq" id="WP_220640102.1">
    <property type="nucleotide sequence ID" value="NZ_CP080429.1"/>
</dbReference>
<evidence type="ECO:0000313" key="1">
    <source>
        <dbReference type="EMBL" id="QYJ67757.1"/>
    </source>
</evidence>
<organism evidence="1 2">
    <name type="scientific">Flavobacterium litorale</name>
    <dbReference type="NCBI Taxonomy" id="2856519"/>
    <lineage>
        <taxon>Bacteria</taxon>
        <taxon>Pseudomonadati</taxon>
        <taxon>Bacteroidota</taxon>
        <taxon>Flavobacteriia</taxon>
        <taxon>Flavobacteriales</taxon>
        <taxon>Flavobacteriaceae</taxon>
        <taxon>Flavobacterium</taxon>
    </lineage>
</organism>
<dbReference type="EMBL" id="CP080429">
    <property type="protein sequence ID" value="QYJ67757.1"/>
    <property type="molecule type" value="Genomic_DNA"/>
</dbReference>
<protein>
    <submittedName>
        <fullName evidence="1">Sensor of ECF-type sigma factor</fullName>
    </submittedName>
</protein>
<dbReference type="Proteomes" id="UP000825381">
    <property type="component" value="Chromosome"/>
</dbReference>
<sequence>MRTTFLLYIFLLFSYGAYSQEYKEKREKIHALKVSFITTELNLTSDEAAKFWPIYNEYEEREFVIKHEKMRKIVHQLGEKDINKLSDKEALLYLTQLEDADEELFLLKQKLVKDLKKIISPVKIIKLKKAENDFNRKLLKKYRAKRRD</sequence>
<accession>A0ABX8V5J5</accession>
<name>A0ABX8V5J5_9FLAO</name>